<dbReference type="AlphaFoldDB" id="A0A8C5R8G6"/>
<dbReference type="InterPro" id="IPR036084">
    <property type="entry name" value="Ser_inhib-like_sf"/>
</dbReference>
<organism evidence="8 9">
    <name type="scientific">Leptobrachium leishanense</name>
    <name type="common">Leishan spiny toad</name>
    <dbReference type="NCBI Taxonomy" id="445787"/>
    <lineage>
        <taxon>Eukaryota</taxon>
        <taxon>Metazoa</taxon>
        <taxon>Chordata</taxon>
        <taxon>Craniata</taxon>
        <taxon>Vertebrata</taxon>
        <taxon>Euteleostomi</taxon>
        <taxon>Amphibia</taxon>
        <taxon>Batrachia</taxon>
        <taxon>Anura</taxon>
        <taxon>Pelobatoidea</taxon>
        <taxon>Megophryidae</taxon>
        <taxon>Leptobrachium</taxon>
    </lineage>
</organism>
<keyword evidence="6" id="KW-1133">Transmembrane helix</keyword>
<dbReference type="GO" id="GO:0005615">
    <property type="term" value="C:extracellular space"/>
    <property type="evidence" value="ECO:0007669"/>
    <property type="project" value="TreeGrafter"/>
</dbReference>
<evidence type="ECO:0000256" key="1">
    <source>
        <dbReference type="ARBA" id="ARBA00004613"/>
    </source>
</evidence>
<dbReference type="InterPro" id="IPR001846">
    <property type="entry name" value="VWF_type-D"/>
</dbReference>
<keyword evidence="3" id="KW-0677">Repeat</keyword>
<dbReference type="SUPFAM" id="SSF57567">
    <property type="entry name" value="Serine protease inhibitors"/>
    <property type="match status" value="3"/>
</dbReference>
<protein>
    <recommendedName>
        <fullName evidence="7">VWFD domain-containing protein</fullName>
    </recommendedName>
</protein>
<dbReference type="OrthoDB" id="160294at2759"/>
<dbReference type="Pfam" id="PF01826">
    <property type="entry name" value="TIL"/>
    <property type="match status" value="1"/>
</dbReference>
<dbReference type="InterPro" id="IPR001007">
    <property type="entry name" value="VWF_dom"/>
</dbReference>
<sequence length="511" mass="56936">SLSIALESGQQLVFRVTVLLTFVFFIVGKYVLECPKNLVFTFTITSCLPTCRTLTEPDKTCDVHFDPLPGCTCSPGTYIDPSGRCVPASQCPCYYRGFAILSGEVIHDNGITCNCTKGKLYCTSPTRKGCACPPGLVWNDKGDCIEETQCPCIHNGILYEPGEQIRIQCNTCTCSNRRWMCTKKACLATCIVYGDGHYITFDAKTYNFNGDCQYTLVQVAITGQCSNVLISFVALQSLSSHSLRNDELQGTEQVVPFRVRLMGIYLVVEAHIGLIILNKNNKSLFQQGSLCGLCGNYDGNANNDFTTRGNAIVGNVEEFGNSWKLTSLCPDAVLHKYPCSLNPYRLSWAQKQCSIITSSVFSICHPHVDPKNFYDACVSDSCACNTGGDCECFCTAVAAYAQICGEFGICVSWRTPDRCPLFCDYYNDRDECEWHYKPCGAPCMRTCRNPSGKCSYEIRGLEGCYPSCPDDRPLFDEDEMKCVSKCGCYDDDRMHYRVGERVPSRRNCYVW</sequence>
<dbReference type="InterPro" id="IPR058753">
    <property type="entry name" value="TIL_OTOGL_Mucin"/>
</dbReference>
<keyword evidence="4" id="KW-1015">Disulfide bond</keyword>
<feature type="domain" description="VWFD" evidence="7">
    <location>
        <begin position="188"/>
        <end position="330"/>
    </location>
</feature>
<reference evidence="8" key="1">
    <citation type="submission" date="2025-08" db="UniProtKB">
        <authorList>
            <consortium name="Ensembl"/>
        </authorList>
    </citation>
    <scope>IDENTIFICATION</scope>
</reference>
<dbReference type="InterPro" id="IPR050780">
    <property type="entry name" value="Mucin_vWF_Thrombospondin_sf"/>
</dbReference>
<dbReference type="PANTHER" id="PTHR11339">
    <property type="entry name" value="EXTRACELLULAR MATRIX GLYCOPROTEIN RELATED"/>
    <property type="match status" value="1"/>
</dbReference>
<dbReference type="PANTHER" id="PTHR11339:SF401">
    <property type="entry name" value="MUCIN-5AC"/>
    <property type="match status" value="1"/>
</dbReference>
<dbReference type="Pfam" id="PF08742">
    <property type="entry name" value="C8"/>
    <property type="match status" value="1"/>
</dbReference>
<dbReference type="Proteomes" id="UP000694569">
    <property type="component" value="Unplaced"/>
</dbReference>
<dbReference type="SMART" id="SM00215">
    <property type="entry name" value="VWC_out"/>
    <property type="match status" value="1"/>
</dbReference>
<dbReference type="FunFam" id="2.10.25.10:FF:000674">
    <property type="entry name" value="Mucin-2"/>
    <property type="match status" value="1"/>
</dbReference>
<comment type="subcellular location">
    <subcellularLocation>
        <location evidence="1">Secreted</location>
    </subcellularLocation>
</comment>
<dbReference type="Ensembl" id="ENSLLET00000050191.1">
    <property type="protein sequence ID" value="ENSLLEP00000048305.1"/>
    <property type="gene ID" value="ENSLLEG00000030463.1"/>
</dbReference>
<evidence type="ECO:0000256" key="4">
    <source>
        <dbReference type="ARBA" id="ARBA00023157"/>
    </source>
</evidence>
<proteinExistence type="predicted"/>
<reference evidence="8" key="2">
    <citation type="submission" date="2025-09" db="UniProtKB">
        <authorList>
            <consortium name="Ensembl"/>
        </authorList>
    </citation>
    <scope>IDENTIFICATION</scope>
</reference>
<evidence type="ECO:0000256" key="6">
    <source>
        <dbReference type="SAM" id="Phobius"/>
    </source>
</evidence>
<feature type="transmembrane region" description="Helical" evidence="6">
    <location>
        <begin position="12"/>
        <end position="32"/>
    </location>
</feature>
<evidence type="ECO:0000313" key="9">
    <source>
        <dbReference type="Proteomes" id="UP000694569"/>
    </source>
</evidence>
<keyword evidence="6" id="KW-0472">Membrane</keyword>
<dbReference type="Pfam" id="PF25962">
    <property type="entry name" value="TIL_OTOGL_Mucin"/>
    <property type="match status" value="1"/>
</dbReference>
<dbReference type="InterPro" id="IPR002919">
    <property type="entry name" value="TIL_dom"/>
</dbReference>
<name>A0A8C5R8G6_9ANUR</name>
<dbReference type="SUPFAM" id="SSF57603">
    <property type="entry name" value="FnI-like domain"/>
    <property type="match status" value="1"/>
</dbReference>
<dbReference type="PROSITE" id="PS51233">
    <property type="entry name" value="VWFD"/>
    <property type="match status" value="1"/>
</dbReference>
<dbReference type="SMART" id="SM00216">
    <property type="entry name" value="VWD"/>
    <property type="match status" value="1"/>
</dbReference>
<dbReference type="Pfam" id="PF00094">
    <property type="entry name" value="VWD"/>
    <property type="match status" value="2"/>
</dbReference>
<accession>A0A8C5R8G6</accession>
<dbReference type="SMART" id="SM00832">
    <property type="entry name" value="C8"/>
    <property type="match status" value="1"/>
</dbReference>
<keyword evidence="6" id="KW-0812">Transmembrane</keyword>
<keyword evidence="5" id="KW-0325">Glycoprotein</keyword>
<keyword evidence="9" id="KW-1185">Reference proteome</keyword>
<evidence type="ECO:0000313" key="8">
    <source>
        <dbReference type="Ensembl" id="ENSLLEP00000048305.1"/>
    </source>
</evidence>
<keyword evidence="2" id="KW-0964">Secreted</keyword>
<evidence type="ECO:0000256" key="2">
    <source>
        <dbReference type="ARBA" id="ARBA00022525"/>
    </source>
</evidence>
<dbReference type="Pfam" id="PF23244">
    <property type="entry name" value="VWF"/>
    <property type="match status" value="1"/>
</dbReference>
<evidence type="ECO:0000256" key="3">
    <source>
        <dbReference type="ARBA" id="ARBA00022737"/>
    </source>
</evidence>
<dbReference type="GO" id="GO:0031012">
    <property type="term" value="C:extracellular matrix"/>
    <property type="evidence" value="ECO:0007669"/>
    <property type="project" value="TreeGrafter"/>
</dbReference>
<dbReference type="InterPro" id="IPR014853">
    <property type="entry name" value="VWF/SSPO/ZAN-like_Cys-rich_dom"/>
</dbReference>
<evidence type="ECO:0000259" key="7">
    <source>
        <dbReference type="PROSITE" id="PS51233"/>
    </source>
</evidence>
<dbReference type="Gene3D" id="2.10.25.10">
    <property type="entry name" value="Laminin"/>
    <property type="match status" value="2"/>
</dbReference>
<dbReference type="CDD" id="cd19941">
    <property type="entry name" value="TIL"/>
    <property type="match status" value="2"/>
</dbReference>
<evidence type="ECO:0000256" key="5">
    <source>
        <dbReference type="ARBA" id="ARBA00023180"/>
    </source>
</evidence>
<dbReference type="GeneTree" id="ENSGT00940000156076"/>